<dbReference type="GeneID" id="93452769"/>
<dbReference type="Pfam" id="PF13356">
    <property type="entry name" value="Arm-DNA-bind_3"/>
    <property type="match status" value="1"/>
</dbReference>
<dbReference type="InterPro" id="IPR038488">
    <property type="entry name" value="Integrase_DNA-bd_sf"/>
</dbReference>
<dbReference type="InterPro" id="IPR002104">
    <property type="entry name" value="Integrase_catalytic"/>
</dbReference>
<dbReference type="PROSITE" id="PS51898">
    <property type="entry name" value="TYR_RECOMBINASE"/>
    <property type="match status" value="1"/>
</dbReference>
<dbReference type="Proteomes" id="UP000509322">
    <property type="component" value="Chromosome 2"/>
</dbReference>
<reference evidence="6 7" key="1">
    <citation type="submission" date="2020-07" db="EMBL/GenBank/DDBJ databases">
        <title>The complete genome of Paracoccus pantotrophus ACCC 10489.</title>
        <authorList>
            <person name="Si Y."/>
        </authorList>
    </citation>
    <scope>NUCLEOTIDE SEQUENCE [LARGE SCALE GENOMIC DNA]</scope>
    <source>
        <strain evidence="6 7">ACCC10489</strain>
    </source>
</reference>
<dbReference type="CDD" id="cd00796">
    <property type="entry name" value="INT_Rci_Hp1_C"/>
    <property type="match status" value="1"/>
</dbReference>
<keyword evidence="2" id="KW-0229">DNA integration</keyword>
<evidence type="ECO:0000259" key="5">
    <source>
        <dbReference type="PROSITE" id="PS51898"/>
    </source>
</evidence>
<dbReference type="EMBL" id="CP058690">
    <property type="protein sequence ID" value="QLH14945.1"/>
    <property type="molecule type" value="Genomic_DNA"/>
</dbReference>
<keyword evidence="3" id="KW-0238">DNA-binding</keyword>
<sequence length="384" mass="42945">MPKLTKRIVDAAEAQAAEYFVWDNDIPGFGLRVLPSGRKGYVVQYRAGRRSRRISLGPATVLTCEQARNRAISIVAAARNGEDPAAERDAGRKTITVRELAERFDREHIAIRVKASTAGEYRRNLRRFILPALGQLTVTGITRADVAKFHHDLRHIPYQANRCLEVVSKMFGYAEMWGLRPDGTNPRKHIRKYPEEKRERFLSAAELRRIGEVLREMETEGIELTSAILAARLLILTGCRLNEIMTLQWDHVDLEGRALRLPDSKTGAKIVHLGQPVVELLRDAPRIKGNPWVIPGTLPGKRLSDLQPFWQRVRARAGVKDVRIHDLRHTFASTAVAAGQGLPMIGKLLGHTQAQTTARYAHLAAEPVKMAADAVAQNLRQSLG</sequence>
<keyword evidence="4" id="KW-0233">DNA recombination</keyword>
<protein>
    <submittedName>
        <fullName evidence="6">Tyrosine-type recombinase/integrase</fullName>
    </submittedName>
</protein>
<dbReference type="SUPFAM" id="SSF56349">
    <property type="entry name" value="DNA breaking-rejoining enzymes"/>
    <property type="match status" value="1"/>
</dbReference>
<dbReference type="Pfam" id="PF00589">
    <property type="entry name" value="Phage_integrase"/>
    <property type="match status" value="1"/>
</dbReference>
<dbReference type="InterPro" id="IPR004107">
    <property type="entry name" value="Integrase_SAM-like_N"/>
</dbReference>
<accession>A0A7H9BVP3</accession>
<evidence type="ECO:0000256" key="3">
    <source>
        <dbReference type="ARBA" id="ARBA00023125"/>
    </source>
</evidence>
<evidence type="ECO:0000313" key="7">
    <source>
        <dbReference type="Proteomes" id="UP000509322"/>
    </source>
</evidence>
<dbReference type="PANTHER" id="PTHR30629">
    <property type="entry name" value="PROPHAGE INTEGRASE"/>
    <property type="match status" value="1"/>
</dbReference>
<dbReference type="InterPro" id="IPR025166">
    <property type="entry name" value="Integrase_DNA_bind_dom"/>
</dbReference>
<dbReference type="GO" id="GO:0006310">
    <property type="term" value="P:DNA recombination"/>
    <property type="evidence" value="ECO:0007669"/>
    <property type="project" value="UniProtKB-KW"/>
</dbReference>
<dbReference type="RefSeq" id="WP_011749359.1">
    <property type="nucleotide sequence ID" value="NZ_CP058690.1"/>
</dbReference>
<dbReference type="Gene3D" id="1.10.150.130">
    <property type="match status" value="1"/>
</dbReference>
<organism evidence="6 7">
    <name type="scientific">Paracoccus pantotrophus</name>
    <name type="common">Thiosphaera pantotropha</name>
    <dbReference type="NCBI Taxonomy" id="82367"/>
    <lineage>
        <taxon>Bacteria</taxon>
        <taxon>Pseudomonadati</taxon>
        <taxon>Pseudomonadota</taxon>
        <taxon>Alphaproteobacteria</taxon>
        <taxon>Rhodobacterales</taxon>
        <taxon>Paracoccaceae</taxon>
        <taxon>Paracoccus</taxon>
    </lineage>
</organism>
<dbReference type="InterPro" id="IPR050808">
    <property type="entry name" value="Phage_Integrase"/>
</dbReference>
<feature type="domain" description="Tyr recombinase" evidence="5">
    <location>
        <begin position="197"/>
        <end position="373"/>
    </location>
</feature>
<dbReference type="InterPro" id="IPR013762">
    <property type="entry name" value="Integrase-like_cat_sf"/>
</dbReference>
<dbReference type="PANTHER" id="PTHR30629:SF2">
    <property type="entry name" value="PROPHAGE INTEGRASE INTS-RELATED"/>
    <property type="match status" value="1"/>
</dbReference>
<dbReference type="Pfam" id="PF14659">
    <property type="entry name" value="Phage_int_SAM_3"/>
    <property type="match status" value="1"/>
</dbReference>
<dbReference type="Gene3D" id="1.10.443.10">
    <property type="entry name" value="Intergrase catalytic core"/>
    <property type="match status" value="1"/>
</dbReference>
<dbReference type="GO" id="GO:0003677">
    <property type="term" value="F:DNA binding"/>
    <property type="evidence" value="ECO:0007669"/>
    <property type="project" value="UniProtKB-KW"/>
</dbReference>
<dbReference type="AlphaFoldDB" id="A0A7H9BVP3"/>
<name>A0A7H9BVP3_PARPN</name>
<gene>
    <name evidence="6" type="ORF">HYQ43_11825</name>
</gene>
<evidence type="ECO:0000313" key="6">
    <source>
        <dbReference type="EMBL" id="QLH14945.1"/>
    </source>
</evidence>
<proteinExistence type="inferred from homology"/>
<evidence type="ECO:0000256" key="1">
    <source>
        <dbReference type="ARBA" id="ARBA00008857"/>
    </source>
</evidence>
<dbReference type="GO" id="GO:0015074">
    <property type="term" value="P:DNA integration"/>
    <property type="evidence" value="ECO:0007669"/>
    <property type="project" value="UniProtKB-KW"/>
</dbReference>
<comment type="similarity">
    <text evidence="1">Belongs to the 'phage' integrase family.</text>
</comment>
<evidence type="ECO:0000256" key="4">
    <source>
        <dbReference type="ARBA" id="ARBA00023172"/>
    </source>
</evidence>
<dbReference type="InterPro" id="IPR010998">
    <property type="entry name" value="Integrase_recombinase_N"/>
</dbReference>
<evidence type="ECO:0000256" key="2">
    <source>
        <dbReference type="ARBA" id="ARBA00022908"/>
    </source>
</evidence>
<dbReference type="InterPro" id="IPR011010">
    <property type="entry name" value="DNA_brk_join_enz"/>
</dbReference>
<dbReference type="Gene3D" id="3.30.160.390">
    <property type="entry name" value="Integrase, DNA-binding domain"/>
    <property type="match status" value="1"/>
</dbReference>